<feature type="transmembrane region" description="Helical" evidence="5">
    <location>
        <begin position="59"/>
        <end position="84"/>
    </location>
</feature>
<dbReference type="GO" id="GO:0015499">
    <property type="term" value="F:formate transmembrane transporter activity"/>
    <property type="evidence" value="ECO:0007669"/>
    <property type="project" value="TreeGrafter"/>
</dbReference>
<feature type="transmembrane region" description="Helical" evidence="5">
    <location>
        <begin position="186"/>
        <end position="215"/>
    </location>
</feature>
<comment type="caution">
    <text evidence="7">The sequence shown here is derived from an EMBL/GenBank/DDBJ whole genome shotgun (WGS) entry which is preliminary data.</text>
</comment>
<evidence type="ECO:0000256" key="5">
    <source>
        <dbReference type="SAM" id="Phobius"/>
    </source>
</evidence>
<feature type="transmembrane region" description="Helical" evidence="5">
    <location>
        <begin position="227"/>
        <end position="248"/>
    </location>
</feature>
<protein>
    <submittedName>
        <fullName evidence="7">Formate/nitrite transporter family protein</fullName>
    </submittedName>
</protein>
<dbReference type="Proteomes" id="UP000476820">
    <property type="component" value="Unassembled WGS sequence"/>
</dbReference>
<evidence type="ECO:0000256" key="3">
    <source>
        <dbReference type="ARBA" id="ARBA00022989"/>
    </source>
</evidence>
<evidence type="ECO:0000313" key="6">
    <source>
        <dbReference type="EMBL" id="NFF87229.1"/>
    </source>
</evidence>
<dbReference type="PANTHER" id="PTHR30520:SF8">
    <property type="entry name" value="NITRITE TRANSPORTER NIRC"/>
    <property type="match status" value="1"/>
</dbReference>
<evidence type="ECO:0000256" key="1">
    <source>
        <dbReference type="ARBA" id="ARBA00004141"/>
    </source>
</evidence>
<keyword evidence="3 5" id="KW-1133">Transmembrane helix</keyword>
<name>A0A0M1LZ19_CLOBO</name>
<keyword evidence="2 5" id="KW-0812">Transmembrane</keyword>
<dbReference type="OrthoDB" id="9786493at2"/>
<feature type="transmembrane region" description="Helical" evidence="5">
    <location>
        <begin position="31"/>
        <end position="53"/>
    </location>
</feature>
<dbReference type="AlphaFoldDB" id="A0A0M1LZ19"/>
<keyword evidence="4 5" id="KW-0472">Membrane</keyword>
<dbReference type="EMBL" id="SWVK01000019">
    <property type="protein sequence ID" value="NFN36073.1"/>
    <property type="molecule type" value="Genomic_DNA"/>
</dbReference>
<comment type="subcellular location">
    <subcellularLocation>
        <location evidence="1">Membrane</location>
        <topology evidence="1">Multi-pass membrane protein</topology>
    </subcellularLocation>
</comment>
<dbReference type="InterPro" id="IPR023271">
    <property type="entry name" value="Aquaporin-like"/>
</dbReference>
<gene>
    <name evidence="6" type="ORF">FC774_04970</name>
    <name evidence="7" type="ORF">FDB51_13235</name>
</gene>
<reference evidence="8 9" key="1">
    <citation type="submission" date="2019-04" db="EMBL/GenBank/DDBJ databases">
        <title>Genome sequencing of Clostridium botulinum Groups I-IV and Clostridium butyricum.</title>
        <authorList>
            <person name="Brunt J."/>
            <person name="Van Vliet A.H.M."/>
            <person name="Stringer S.C."/>
            <person name="Carter A.T."/>
            <person name="Peck M.W."/>
        </authorList>
    </citation>
    <scope>NUCLEOTIDE SEQUENCE [LARGE SCALE GENOMIC DNA]</scope>
    <source>
        <strain evidence="6 9">1605</strain>
        <strain evidence="7 8">CB-K-33E</strain>
    </source>
</reference>
<feature type="transmembrane region" description="Helical" evidence="5">
    <location>
        <begin position="105"/>
        <end position="127"/>
    </location>
</feature>
<accession>A0A0M1LZ19</accession>
<organism evidence="7 8">
    <name type="scientific">Clostridium botulinum</name>
    <dbReference type="NCBI Taxonomy" id="1491"/>
    <lineage>
        <taxon>Bacteria</taxon>
        <taxon>Bacillati</taxon>
        <taxon>Bacillota</taxon>
        <taxon>Clostridia</taxon>
        <taxon>Eubacteriales</taxon>
        <taxon>Clostridiaceae</taxon>
        <taxon>Clostridium</taxon>
    </lineage>
</organism>
<feature type="transmembrane region" description="Helical" evidence="5">
    <location>
        <begin position="155"/>
        <end position="174"/>
    </location>
</feature>
<dbReference type="Pfam" id="PF01226">
    <property type="entry name" value="Form_Nir_trans"/>
    <property type="match status" value="1"/>
</dbReference>
<dbReference type="GO" id="GO:0005886">
    <property type="term" value="C:plasma membrane"/>
    <property type="evidence" value="ECO:0007669"/>
    <property type="project" value="TreeGrafter"/>
</dbReference>
<dbReference type="PANTHER" id="PTHR30520">
    <property type="entry name" value="FORMATE TRANSPORTER-RELATED"/>
    <property type="match status" value="1"/>
</dbReference>
<evidence type="ECO:0000256" key="2">
    <source>
        <dbReference type="ARBA" id="ARBA00022692"/>
    </source>
</evidence>
<evidence type="ECO:0000313" key="9">
    <source>
        <dbReference type="Proteomes" id="UP000476820"/>
    </source>
</evidence>
<evidence type="ECO:0000256" key="4">
    <source>
        <dbReference type="ARBA" id="ARBA00023136"/>
    </source>
</evidence>
<dbReference type="EMBL" id="SWOV01000008">
    <property type="protein sequence ID" value="NFF87229.1"/>
    <property type="molecule type" value="Genomic_DNA"/>
</dbReference>
<proteinExistence type="predicted"/>
<dbReference type="RefSeq" id="WP_053342849.1">
    <property type="nucleotide sequence ID" value="NZ_JACBDB010000005.1"/>
</dbReference>
<evidence type="ECO:0000313" key="8">
    <source>
        <dbReference type="Proteomes" id="UP000473681"/>
    </source>
</evidence>
<dbReference type="Gene3D" id="1.20.1080.10">
    <property type="entry name" value="Glycerol uptake facilitator protein"/>
    <property type="match status" value="1"/>
</dbReference>
<sequence length="253" mass="27500">MYISDVEIISKSARNKYELSKNSPSKYITRAIVAGFYLVVAIILSYTIGAILNPNYPEIARIMVAATFSIALALIVFLGGELFTGNNMVMAVGVYTKTCNLKMALKVWCLSYLGNLLGAIIISFLFVKSGASLPLIQEYISGILAAKLNLSSFELFIRGILCNFIVCLGVLSTIRLKSESGKSIMMFWCVFAFVIAGFEHSIANMGIFSVGYFALGGLSMTLIIKNLFWVTLGNIIGGGALLALPLTYMSIEE</sequence>
<evidence type="ECO:0000313" key="7">
    <source>
        <dbReference type="EMBL" id="NFN36073.1"/>
    </source>
</evidence>
<dbReference type="Proteomes" id="UP000473681">
    <property type="component" value="Unassembled WGS sequence"/>
</dbReference>
<dbReference type="InterPro" id="IPR000292">
    <property type="entry name" value="For/NO2_transpt"/>
</dbReference>